<dbReference type="InterPro" id="IPR002347">
    <property type="entry name" value="SDR_fam"/>
</dbReference>
<evidence type="ECO:0000256" key="1">
    <source>
        <dbReference type="ARBA" id="ARBA00006484"/>
    </source>
</evidence>
<sequence>MGSVAYDFEGDTVIVTGGSSGIGRAIALAFGNAGATVINADITPETKDADASKPTHEVIQDDGGRAVFVETDVSERSDIESVVEAAREFGGVNVMVNNAGWFTRGDLFSVDAETFHRIHDINSHGVFFGCQAAAADMRDRGDGGAIVNTASISSTHAQVDQIPYDSTKGAIKMITRGAALELAGDDIRVNAVAPGHIATEFGSGAEQKEESVEAGDLMKPIPLARPGYPEDIAPAVLFLASEQAGYVTGEMVYVDGGWQTF</sequence>
<dbReference type="RefSeq" id="WP_137685435.1">
    <property type="nucleotide sequence ID" value="NZ_BIXZ01000014.1"/>
</dbReference>
<dbReference type="OrthoDB" id="24596at2157"/>
<dbReference type="EMBL" id="BIXZ01000014">
    <property type="protein sequence ID" value="GCF16050.1"/>
    <property type="molecule type" value="Genomic_DNA"/>
</dbReference>
<dbReference type="FunFam" id="3.40.50.720:FF:000084">
    <property type="entry name" value="Short-chain dehydrogenase reductase"/>
    <property type="match status" value="1"/>
</dbReference>
<dbReference type="GO" id="GO:0006633">
    <property type="term" value="P:fatty acid biosynthetic process"/>
    <property type="evidence" value="ECO:0007669"/>
    <property type="project" value="TreeGrafter"/>
</dbReference>
<dbReference type="GO" id="GO:0016616">
    <property type="term" value="F:oxidoreductase activity, acting on the CH-OH group of donors, NAD or NADP as acceptor"/>
    <property type="evidence" value="ECO:0007669"/>
    <property type="project" value="TreeGrafter"/>
</dbReference>
<keyword evidence="2" id="KW-0560">Oxidoreductase</keyword>
<dbReference type="Pfam" id="PF13561">
    <property type="entry name" value="adh_short_C2"/>
    <property type="match status" value="1"/>
</dbReference>
<proteinExistence type="inferred from homology"/>
<dbReference type="CDD" id="cd05233">
    <property type="entry name" value="SDR_c"/>
    <property type="match status" value="1"/>
</dbReference>
<name>A0A4C2ERB2_9EURY</name>
<keyword evidence="4" id="KW-1185">Reference proteome</keyword>
<dbReference type="PRINTS" id="PR00081">
    <property type="entry name" value="GDHRDH"/>
</dbReference>
<organism evidence="3 4">
    <name type="scientific">Haloarcula mannanilytica</name>
    <dbReference type="NCBI Taxonomy" id="2509225"/>
    <lineage>
        <taxon>Archaea</taxon>
        <taxon>Methanobacteriati</taxon>
        <taxon>Methanobacteriota</taxon>
        <taxon>Stenosarchaea group</taxon>
        <taxon>Halobacteria</taxon>
        <taxon>Halobacteriales</taxon>
        <taxon>Haloarculaceae</taxon>
        <taxon>Haloarcula</taxon>
    </lineage>
</organism>
<evidence type="ECO:0000313" key="4">
    <source>
        <dbReference type="Proteomes" id="UP000304382"/>
    </source>
</evidence>
<dbReference type="PRINTS" id="PR00080">
    <property type="entry name" value="SDRFAMILY"/>
</dbReference>
<dbReference type="Proteomes" id="UP000304382">
    <property type="component" value="Unassembled WGS sequence"/>
</dbReference>
<dbReference type="SUPFAM" id="SSF51735">
    <property type="entry name" value="NAD(P)-binding Rossmann-fold domains"/>
    <property type="match status" value="1"/>
</dbReference>
<dbReference type="NCBIfam" id="NF005559">
    <property type="entry name" value="PRK07231.1"/>
    <property type="match status" value="1"/>
</dbReference>
<protein>
    <submittedName>
        <fullName evidence="3">Short-chain dehydrogenase</fullName>
    </submittedName>
</protein>
<dbReference type="AlphaFoldDB" id="A0A4C2ERB2"/>
<dbReference type="GO" id="GO:0048038">
    <property type="term" value="F:quinone binding"/>
    <property type="evidence" value="ECO:0007669"/>
    <property type="project" value="TreeGrafter"/>
</dbReference>
<comment type="caution">
    <text evidence="3">The sequence shown here is derived from an EMBL/GenBank/DDBJ whole genome shotgun (WGS) entry which is preliminary data.</text>
</comment>
<reference evidence="3 4" key="1">
    <citation type="submission" date="2019-02" db="EMBL/GenBank/DDBJ databases">
        <title>Haloarcula mannanilyticum sp. nov., a mannan degrading haloarchaeon isolated from commercial salt.</title>
        <authorList>
            <person name="Enomoto S."/>
            <person name="Shimane Y."/>
            <person name="Kamekura M."/>
            <person name="Ito T."/>
            <person name="Moriya O."/>
            <person name="Ihara K."/>
            <person name="Takahashi-Ando N."/>
            <person name="Fukushima Y."/>
            <person name="Yoshida Y."/>
            <person name="Usama R."/>
            <person name="Takai K."/>
            <person name="Minegishi H."/>
        </authorList>
    </citation>
    <scope>NUCLEOTIDE SEQUENCE [LARGE SCALE GENOMIC DNA]</scope>
    <source>
        <strain evidence="3 4">MD130-1</strain>
    </source>
</reference>
<accession>A0A4C2ERB2</accession>
<gene>
    <name evidence="3" type="ORF">Harman_39850</name>
</gene>
<evidence type="ECO:0000256" key="2">
    <source>
        <dbReference type="ARBA" id="ARBA00023002"/>
    </source>
</evidence>
<dbReference type="InterPro" id="IPR036291">
    <property type="entry name" value="NAD(P)-bd_dom_sf"/>
</dbReference>
<dbReference type="PANTHER" id="PTHR42760:SF133">
    <property type="entry name" value="3-OXOACYL-[ACYL-CARRIER-PROTEIN] REDUCTASE"/>
    <property type="match status" value="1"/>
</dbReference>
<dbReference type="PANTHER" id="PTHR42760">
    <property type="entry name" value="SHORT-CHAIN DEHYDROGENASES/REDUCTASES FAMILY MEMBER"/>
    <property type="match status" value="1"/>
</dbReference>
<comment type="similarity">
    <text evidence="1">Belongs to the short-chain dehydrogenases/reductases (SDR) family.</text>
</comment>
<dbReference type="Gene3D" id="3.40.50.720">
    <property type="entry name" value="NAD(P)-binding Rossmann-like Domain"/>
    <property type="match status" value="1"/>
</dbReference>
<evidence type="ECO:0000313" key="3">
    <source>
        <dbReference type="EMBL" id="GCF16050.1"/>
    </source>
</evidence>